<name>A0A2S9K1R8_9BURK</name>
<dbReference type="Proteomes" id="UP000238589">
    <property type="component" value="Unassembled WGS sequence"/>
</dbReference>
<evidence type="ECO:0000313" key="2">
    <source>
        <dbReference type="Proteomes" id="UP000238589"/>
    </source>
</evidence>
<gene>
    <name evidence="1" type="ORF">C6P64_14735</name>
</gene>
<keyword evidence="2" id="KW-1185">Reference proteome</keyword>
<dbReference type="PRINTS" id="PR00081">
    <property type="entry name" value="GDHRDH"/>
</dbReference>
<evidence type="ECO:0000313" key="1">
    <source>
        <dbReference type="EMBL" id="PRD64394.1"/>
    </source>
</evidence>
<feature type="non-terminal residue" evidence="1">
    <location>
        <position position="72"/>
    </location>
</feature>
<organism evidence="1 2">
    <name type="scientific">Malikia granosa</name>
    <dbReference type="NCBI Taxonomy" id="263067"/>
    <lineage>
        <taxon>Bacteria</taxon>
        <taxon>Pseudomonadati</taxon>
        <taxon>Pseudomonadota</taxon>
        <taxon>Betaproteobacteria</taxon>
        <taxon>Burkholderiales</taxon>
        <taxon>Comamonadaceae</taxon>
        <taxon>Malikia</taxon>
    </lineage>
</organism>
<dbReference type="EMBL" id="PVLQ01000071">
    <property type="protein sequence ID" value="PRD64394.1"/>
    <property type="molecule type" value="Genomic_DNA"/>
</dbReference>
<proteinExistence type="predicted"/>
<dbReference type="InterPro" id="IPR002347">
    <property type="entry name" value="SDR_fam"/>
</dbReference>
<dbReference type="Pfam" id="PF00106">
    <property type="entry name" value="adh_short"/>
    <property type="match status" value="1"/>
</dbReference>
<dbReference type="SUPFAM" id="SSF51735">
    <property type="entry name" value="NAD(P)-binding Rossmann-fold domains"/>
    <property type="match status" value="1"/>
</dbReference>
<accession>A0A2S9K1R8</accession>
<dbReference type="InterPro" id="IPR036291">
    <property type="entry name" value="NAD(P)-bd_dom_sf"/>
</dbReference>
<dbReference type="AlphaFoldDB" id="A0A2S9K1R8"/>
<protein>
    <submittedName>
        <fullName evidence="1">Short-chain dehydrogenase</fullName>
    </submittedName>
</protein>
<dbReference type="OrthoDB" id="9803333at2"/>
<dbReference type="Gene3D" id="3.40.50.720">
    <property type="entry name" value="NAD(P)-binding Rossmann-like Domain"/>
    <property type="match status" value="1"/>
</dbReference>
<reference evidence="1 2" key="1">
    <citation type="submission" date="2018-03" db="EMBL/GenBank/DDBJ databases">
        <title>Comparative genomics illustrates the genes involved in a hyperalkaliphilic mechanisms of Serpentinomonas isolated from highly-alkaline calcium-rich serpentinized springs.</title>
        <authorList>
            <person name="Suzuki S."/>
            <person name="Ishii S."/>
            <person name="Walworth N."/>
            <person name="Bird L."/>
            <person name="Kuenen J.G."/>
            <person name="Nealson K.H."/>
        </authorList>
    </citation>
    <scope>NUCLEOTIDE SEQUENCE [LARGE SCALE GENOMIC DNA]</scope>
    <source>
        <strain evidence="1 2">P1</strain>
    </source>
</reference>
<sequence length="72" mass="7364">MHFQSANCMFNPLKEFAMSKQVALITGGATGIGKAVALKLVAQGVNVVMSGRRAEVGAVALAEVSAGVISRC</sequence>
<comment type="caution">
    <text evidence="1">The sequence shown here is derived from an EMBL/GenBank/DDBJ whole genome shotgun (WGS) entry which is preliminary data.</text>
</comment>